<name>A0A7G9Y488_9EURY</name>
<accession>A0A7G9Y488</accession>
<evidence type="ECO:0000313" key="4">
    <source>
        <dbReference type="EMBL" id="QNO42272.1"/>
    </source>
</evidence>
<evidence type="ECO:0000313" key="3">
    <source>
        <dbReference type="EMBL" id="QNO42114.1"/>
    </source>
</evidence>
<evidence type="ECO:0000313" key="9">
    <source>
        <dbReference type="EMBL" id="QNO43531.1"/>
    </source>
</evidence>
<feature type="compositionally biased region" description="Low complexity" evidence="1">
    <location>
        <begin position="136"/>
        <end position="152"/>
    </location>
</feature>
<dbReference type="EMBL" id="MT630785">
    <property type="protein sequence ID" value="QNO42991.1"/>
    <property type="molecule type" value="Genomic_DNA"/>
</dbReference>
<evidence type="ECO:0000313" key="7">
    <source>
        <dbReference type="EMBL" id="QNO42822.1"/>
    </source>
</evidence>
<dbReference type="EMBL" id="MT630844">
    <property type="protein sequence ID" value="QNO43531.1"/>
    <property type="molecule type" value="Genomic_DNA"/>
</dbReference>
<evidence type="ECO:0000313" key="5">
    <source>
        <dbReference type="EMBL" id="QNO42480.1"/>
    </source>
</evidence>
<dbReference type="EMBL" id="MT630770">
    <property type="protein sequence ID" value="QNO42822.1"/>
    <property type="molecule type" value="Genomic_DNA"/>
</dbReference>
<evidence type="ECO:0000313" key="8">
    <source>
        <dbReference type="EMBL" id="QNO42991.1"/>
    </source>
</evidence>
<evidence type="ECO:0000313" key="2">
    <source>
        <dbReference type="EMBL" id="QNO41560.1"/>
    </source>
</evidence>
<evidence type="ECO:0000313" key="6">
    <source>
        <dbReference type="EMBL" id="QNO42565.1"/>
    </source>
</evidence>
<dbReference type="AlphaFoldDB" id="A0A7G9Y488"/>
<dbReference type="EMBL" id="MT630651">
    <property type="protein sequence ID" value="QNO41560.1"/>
    <property type="molecule type" value="Genomic_DNA"/>
</dbReference>
<feature type="region of interest" description="Disordered" evidence="1">
    <location>
        <begin position="111"/>
        <end position="152"/>
    </location>
</feature>
<feature type="compositionally biased region" description="Basic and acidic residues" evidence="1">
    <location>
        <begin position="112"/>
        <end position="122"/>
    </location>
</feature>
<protein>
    <submittedName>
        <fullName evidence="7">Uncharacterized protein</fullName>
    </submittedName>
</protein>
<organism evidence="7">
    <name type="scientific">Candidatus Methanogaster sp. ANME-2c ERB4</name>
    <dbReference type="NCBI Taxonomy" id="2759911"/>
    <lineage>
        <taxon>Archaea</taxon>
        <taxon>Methanobacteriati</taxon>
        <taxon>Methanobacteriota</taxon>
        <taxon>Stenosarchaea group</taxon>
        <taxon>Methanomicrobia</taxon>
        <taxon>Methanosarcinales</taxon>
        <taxon>ANME-2 cluster</taxon>
        <taxon>Candidatus Methanogasteraceae</taxon>
        <taxon>Candidatus Methanogaster</taxon>
    </lineage>
</organism>
<reference evidence="7" key="1">
    <citation type="submission" date="2020-06" db="EMBL/GenBank/DDBJ databases">
        <title>Unique genomic features of the anaerobic methanotrophic archaea.</title>
        <authorList>
            <person name="Chadwick G.L."/>
            <person name="Skennerton C.T."/>
            <person name="Laso-Perez R."/>
            <person name="Leu A.O."/>
            <person name="Speth D.R."/>
            <person name="Yu H."/>
            <person name="Morgan-Lang C."/>
            <person name="Hatzenpichler R."/>
            <person name="Goudeau D."/>
            <person name="Malmstrom R."/>
            <person name="Brazelton W.J."/>
            <person name="Woyke T."/>
            <person name="Hallam S.J."/>
            <person name="Tyson G.W."/>
            <person name="Wegener G."/>
            <person name="Boetius A."/>
            <person name="Orphan V."/>
        </authorList>
    </citation>
    <scope>NUCLEOTIDE SEQUENCE</scope>
</reference>
<dbReference type="EMBL" id="MT630726">
    <property type="protein sequence ID" value="QNO42272.1"/>
    <property type="molecule type" value="Genomic_DNA"/>
</dbReference>
<dbReference type="EMBL" id="MT630708">
    <property type="protein sequence ID" value="QNO42114.1"/>
    <property type="molecule type" value="Genomic_DNA"/>
</dbReference>
<proteinExistence type="predicted"/>
<evidence type="ECO:0000256" key="1">
    <source>
        <dbReference type="SAM" id="MobiDB-lite"/>
    </source>
</evidence>
<sequence>MIRLEANITRLAPRLGFRCDVDRDRKSREESYTFRMLSPGYYLCICSGGKAYAISETQKTMGCACEDMTYNCTPPYDVCKHLIAFARLPDVPTAPLSPAYEQLLRAAGWTGERLHPPNEQKKKLPPLRDPARQESPRAASRAADRNSSSSVAERVAAMGLQELKRNAGKGGVACIAELERRMAAAMN</sequence>
<gene>
    <name evidence="8" type="ORF">ABGNOHFO_00010</name>
    <name evidence="4" type="ORF">CCKMDOMK_00001</name>
    <name evidence="2" type="ORF">HEBJAHIM_00001</name>
    <name evidence="3" type="ORF">INBEEEIC_00016</name>
    <name evidence="5" type="ORF">LBOOMNCC_00033</name>
    <name evidence="7" type="ORF">MGECJJGJ_00001</name>
    <name evidence="6" type="ORF">MMDHCPHC_00001</name>
    <name evidence="9" type="ORF">NFCMFEAA_00011</name>
</gene>
<dbReference type="EMBL" id="MT630742">
    <property type="protein sequence ID" value="QNO42480.1"/>
    <property type="molecule type" value="Genomic_DNA"/>
</dbReference>
<dbReference type="EMBL" id="MT630750">
    <property type="protein sequence ID" value="QNO42565.1"/>
    <property type="molecule type" value="Genomic_DNA"/>
</dbReference>